<gene>
    <name evidence="2" type="ORF">M427DRAFT_131796</name>
</gene>
<feature type="compositionally biased region" description="Polar residues" evidence="1">
    <location>
        <begin position="59"/>
        <end position="74"/>
    </location>
</feature>
<accession>A0A139ASX7</accession>
<evidence type="ECO:0000313" key="3">
    <source>
        <dbReference type="Proteomes" id="UP000070544"/>
    </source>
</evidence>
<feature type="compositionally biased region" description="Polar residues" evidence="1">
    <location>
        <begin position="18"/>
        <end position="30"/>
    </location>
</feature>
<evidence type="ECO:0000256" key="1">
    <source>
        <dbReference type="SAM" id="MobiDB-lite"/>
    </source>
</evidence>
<organism evidence="2 3">
    <name type="scientific">Gonapodya prolifera (strain JEL478)</name>
    <name type="common">Monoblepharis prolifera</name>
    <dbReference type="NCBI Taxonomy" id="1344416"/>
    <lineage>
        <taxon>Eukaryota</taxon>
        <taxon>Fungi</taxon>
        <taxon>Fungi incertae sedis</taxon>
        <taxon>Chytridiomycota</taxon>
        <taxon>Chytridiomycota incertae sedis</taxon>
        <taxon>Monoblepharidomycetes</taxon>
        <taxon>Monoblepharidales</taxon>
        <taxon>Gonapodyaceae</taxon>
        <taxon>Gonapodya</taxon>
    </lineage>
</organism>
<sequence>MPNPDIVPSSPSPALRPATSSPGPSTNSWAGPSAPMAANSPPLPLTPNGSLHHSGINHPASSTITSRLGSSASTRRSDDPLVSMVAIERCETIPVLVMGSRPRSNVGSGSSPSLGRSLPVLGRSVVALPVSAAVPAVPAVFARPIGAETVSLLSDDTWPGAIG</sequence>
<dbReference type="AlphaFoldDB" id="A0A139ASX7"/>
<keyword evidence="3" id="KW-1185">Reference proteome</keyword>
<protein>
    <submittedName>
        <fullName evidence="2">Uncharacterized protein</fullName>
    </submittedName>
</protein>
<dbReference type="Proteomes" id="UP000070544">
    <property type="component" value="Unassembled WGS sequence"/>
</dbReference>
<name>A0A139ASX7_GONPJ</name>
<proteinExistence type="predicted"/>
<evidence type="ECO:0000313" key="2">
    <source>
        <dbReference type="EMBL" id="KXS19836.1"/>
    </source>
</evidence>
<feature type="region of interest" description="Disordered" evidence="1">
    <location>
        <begin position="1"/>
        <end position="80"/>
    </location>
</feature>
<reference evidence="2 3" key="1">
    <citation type="journal article" date="2015" name="Genome Biol. Evol.">
        <title>Phylogenomic analyses indicate that early fungi evolved digesting cell walls of algal ancestors of land plants.</title>
        <authorList>
            <person name="Chang Y."/>
            <person name="Wang S."/>
            <person name="Sekimoto S."/>
            <person name="Aerts A.L."/>
            <person name="Choi C."/>
            <person name="Clum A."/>
            <person name="LaButti K.M."/>
            <person name="Lindquist E.A."/>
            <person name="Yee Ngan C."/>
            <person name="Ohm R.A."/>
            <person name="Salamov A.A."/>
            <person name="Grigoriev I.V."/>
            <person name="Spatafora J.W."/>
            <person name="Berbee M.L."/>
        </authorList>
    </citation>
    <scope>NUCLEOTIDE SEQUENCE [LARGE SCALE GENOMIC DNA]</scope>
    <source>
        <strain evidence="2 3">JEL478</strain>
    </source>
</reference>
<dbReference type="EMBL" id="KQ965737">
    <property type="protein sequence ID" value="KXS19836.1"/>
    <property type="molecule type" value="Genomic_DNA"/>
</dbReference>